<evidence type="ECO:0000256" key="1">
    <source>
        <dbReference type="ARBA" id="ARBA00005417"/>
    </source>
</evidence>
<evidence type="ECO:0000256" key="4">
    <source>
        <dbReference type="ARBA" id="ARBA00022840"/>
    </source>
</evidence>
<name>W7YHG9_9BACL</name>
<evidence type="ECO:0000256" key="2">
    <source>
        <dbReference type="ARBA" id="ARBA00022448"/>
    </source>
</evidence>
<dbReference type="Pfam" id="PF00005">
    <property type="entry name" value="ABC_tran"/>
    <property type="match status" value="1"/>
</dbReference>
<dbReference type="SUPFAM" id="SSF52540">
    <property type="entry name" value="P-loop containing nucleoside triphosphate hydrolases"/>
    <property type="match status" value="1"/>
</dbReference>
<proteinExistence type="inferred from homology"/>
<dbReference type="InterPro" id="IPR003439">
    <property type="entry name" value="ABC_transporter-like_ATP-bd"/>
</dbReference>
<accession>W7YHG9</accession>
<feature type="domain" description="ABC transporter" evidence="5">
    <location>
        <begin position="5"/>
        <end position="233"/>
    </location>
</feature>
<dbReference type="EMBL" id="BAVZ01000022">
    <property type="protein sequence ID" value="GAF10365.1"/>
    <property type="molecule type" value="Genomic_DNA"/>
</dbReference>
<dbReference type="InterPro" id="IPR027417">
    <property type="entry name" value="P-loop_NTPase"/>
</dbReference>
<keyword evidence="7" id="KW-1185">Reference proteome</keyword>
<keyword evidence="4" id="KW-0067">ATP-binding</keyword>
<dbReference type="Proteomes" id="UP000019364">
    <property type="component" value="Unassembled WGS sequence"/>
</dbReference>
<evidence type="ECO:0000259" key="5">
    <source>
        <dbReference type="PROSITE" id="PS50893"/>
    </source>
</evidence>
<sequence length="315" mass="35955">MEKYIEVKGLVKQYGEVKALNEVSFSIKKGEVVGIVGPNGSGKTTLLKIMLGLIDATSGSVSIAGIPVFNNSMDARRKIGIVMEDQGLYGQMKVRKYLEFFAKLYGFSSLTPSTIDLMESLDLQKYEQVEIAKLSKGNKQKVSIVRSMIHNPEIIFLDEATDHLDPEVRESVIHHIKHFRSQGKTILMCSHNLHEVEQVANEVLVLKFGQLIDNIRLDNKHKQGSKTKEHFMMQVMANPVLMNLLTKRWEQKIRSVTSEDEVTYTLHCEVDHLDEMRRLMLMMAEEGITVFDLRRQQSQSLNEMYMSVVKEAVHQ</sequence>
<evidence type="ECO:0000313" key="6">
    <source>
        <dbReference type="EMBL" id="GAF10365.1"/>
    </source>
</evidence>
<comment type="similarity">
    <text evidence="1">Belongs to the ABC transporter superfamily.</text>
</comment>
<dbReference type="InterPro" id="IPR017871">
    <property type="entry name" value="ABC_transporter-like_CS"/>
</dbReference>
<dbReference type="InterPro" id="IPR050763">
    <property type="entry name" value="ABC_transporter_ATP-binding"/>
</dbReference>
<evidence type="ECO:0000313" key="7">
    <source>
        <dbReference type="Proteomes" id="UP000019364"/>
    </source>
</evidence>
<dbReference type="PANTHER" id="PTHR42711:SF5">
    <property type="entry name" value="ABC TRANSPORTER ATP-BINDING PROTEIN NATA"/>
    <property type="match status" value="1"/>
</dbReference>
<dbReference type="STRING" id="1236976.JCM16418_4551"/>
<reference evidence="6 7" key="1">
    <citation type="journal article" date="2014" name="Genome Announc.">
        <title>Draft Genome Sequence of Paenibacillus pini JCM 16418T, Isolated from the Rhizosphere of Pine Tree.</title>
        <authorList>
            <person name="Yuki M."/>
            <person name="Oshima K."/>
            <person name="Suda W."/>
            <person name="Oshida Y."/>
            <person name="Kitamura K."/>
            <person name="Iida Y."/>
            <person name="Hattori M."/>
            <person name="Ohkuma M."/>
        </authorList>
    </citation>
    <scope>NUCLEOTIDE SEQUENCE [LARGE SCALE GENOMIC DNA]</scope>
    <source>
        <strain evidence="6 7">JCM 16418</strain>
    </source>
</reference>
<protein>
    <submittedName>
        <fullName evidence="6">ABC transporter</fullName>
    </submittedName>
</protein>
<dbReference type="PANTHER" id="PTHR42711">
    <property type="entry name" value="ABC TRANSPORTER ATP-BINDING PROTEIN"/>
    <property type="match status" value="1"/>
</dbReference>
<dbReference type="PROSITE" id="PS00211">
    <property type="entry name" value="ABC_TRANSPORTER_1"/>
    <property type="match status" value="1"/>
</dbReference>
<keyword evidence="2" id="KW-0813">Transport</keyword>
<dbReference type="OrthoDB" id="9804819at2"/>
<dbReference type="SMART" id="SM00382">
    <property type="entry name" value="AAA"/>
    <property type="match status" value="1"/>
</dbReference>
<evidence type="ECO:0000256" key="3">
    <source>
        <dbReference type="ARBA" id="ARBA00022741"/>
    </source>
</evidence>
<dbReference type="Gene3D" id="3.40.50.300">
    <property type="entry name" value="P-loop containing nucleotide triphosphate hydrolases"/>
    <property type="match status" value="1"/>
</dbReference>
<dbReference type="GO" id="GO:0005524">
    <property type="term" value="F:ATP binding"/>
    <property type="evidence" value="ECO:0007669"/>
    <property type="project" value="UniProtKB-KW"/>
</dbReference>
<dbReference type="CDD" id="cd03230">
    <property type="entry name" value="ABC_DR_subfamily_A"/>
    <property type="match status" value="1"/>
</dbReference>
<dbReference type="PROSITE" id="PS50893">
    <property type="entry name" value="ABC_TRANSPORTER_2"/>
    <property type="match status" value="1"/>
</dbReference>
<keyword evidence="3" id="KW-0547">Nucleotide-binding</keyword>
<comment type="caution">
    <text evidence="6">The sequence shown here is derived from an EMBL/GenBank/DDBJ whole genome shotgun (WGS) entry which is preliminary data.</text>
</comment>
<dbReference type="InterPro" id="IPR003593">
    <property type="entry name" value="AAA+_ATPase"/>
</dbReference>
<dbReference type="AlphaFoldDB" id="W7YHG9"/>
<dbReference type="GO" id="GO:0016887">
    <property type="term" value="F:ATP hydrolysis activity"/>
    <property type="evidence" value="ECO:0007669"/>
    <property type="project" value="InterPro"/>
</dbReference>
<dbReference type="eggNOG" id="COG1131">
    <property type="taxonomic scope" value="Bacteria"/>
</dbReference>
<organism evidence="6 7">
    <name type="scientific">Paenibacillus pini JCM 16418</name>
    <dbReference type="NCBI Taxonomy" id="1236976"/>
    <lineage>
        <taxon>Bacteria</taxon>
        <taxon>Bacillati</taxon>
        <taxon>Bacillota</taxon>
        <taxon>Bacilli</taxon>
        <taxon>Bacillales</taxon>
        <taxon>Paenibacillaceae</taxon>
        <taxon>Paenibacillus</taxon>
    </lineage>
</organism>
<gene>
    <name evidence="6" type="ORF">JCM16418_4551</name>
</gene>